<sequence length="128" mass="14661">MVLIQTQKESTISSNLMTHHKTLLDKTDQQGEGNKEDPEKIFSASNQDQTLFEDLAHAEKHKLNLSKNLMDQSKCCTQKDQADQADFNPRANRLQGTRVRYQGHNLKDEVICCLYKFLDSVKDVLVSH</sequence>
<gene>
    <name evidence="1" type="ORF">APTSU1_001884200</name>
</gene>
<protein>
    <submittedName>
        <fullName evidence="1">Exocrine gland secreted peptide 5</fullName>
    </submittedName>
</protein>
<dbReference type="EMBL" id="BAAFST010001170">
    <property type="protein sequence ID" value="GAB1303531.1"/>
    <property type="molecule type" value="Genomic_DNA"/>
</dbReference>
<dbReference type="Proteomes" id="UP001623349">
    <property type="component" value="Unassembled WGS sequence"/>
</dbReference>
<evidence type="ECO:0000313" key="1">
    <source>
        <dbReference type="EMBL" id="GAB1303531.1"/>
    </source>
</evidence>
<organism evidence="1 2">
    <name type="scientific">Apodemus speciosus</name>
    <name type="common">Large Japanese field mouse</name>
    <dbReference type="NCBI Taxonomy" id="105296"/>
    <lineage>
        <taxon>Eukaryota</taxon>
        <taxon>Metazoa</taxon>
        <taxon>Chordata</taxon>
        <taxon>Craniata</taxon>
        <taxon>Vertebrata</taxon>
        <taxon>Euteleostomi</taxon>
        <taxon>Mammalia</taxon>
        <taxon>Eutheria</taxon>
        <taxon>Euarchontoglires</taxon>
        <taxon>Glires</taxon>
        <taxon>Rodentia</taxon>
        <taxon>Myomorpha</taxon>
        <taxon>Muroidea</taxon>
        <taxon>Muridae</taxon>
        <taxon>Murinae</taxon>
        <taxon>Apodemus</taxon>
    </lineage>
</organism>
<name>A0ABQ0FWC2_APOSI</name>
<dbReference type="Gene3D" id="1.20.50.60">
    <property type="entry name" value="ESP1, core domain"/>
    <property type="match status" value="1"/>
</dbReference>
<dbReference type="Pfam" id="PF16590">
    <property type="entry name" value="ESP"/>
    <property type="match status" value="1"/>
</dbReference>
<accession>A0ABQ0FWC2</accession>
<comment type="caution">
    <text evidence="1">The sequence shown here is derived from an EMBL/GenBank/DDBJ whole genome shotgun (WGS) entry which is preliminary data.</text>
</comment>
<keyword evidence="2" id="KW-1185">Reference proteome</keyword>
<reference evidence="1 2" key="1">
    <citation type="submission" date="2024-08" db="EMBL/GenBank/DDBJ databases">
        <title>The draft genome of Apodemus speciosus.</title>
        <authorList>
            <person name="Nabeshima K."/>
            <person name="Suzuki S."/>
            <person name="Onuma M."/>
        </authorList>
    </citation>
    <scope>NUCLEOTIDE SEQUENCE [LARGE SCALE GENOMIC DNA]</scope>
    <source>
        <strain evidence="1">IB14-021</strain>
    </source>
</reference>
<proteinExistence type="predicted"/>
<dbReference type="CDD" id="cd14249">
    <property type="entry name" value="ESP1_like"/>
    <property type="match status" value="1"/>
</dbReference>
<evidence type="ECO:0000313" key="2">
    <source>
        <dbReference type="Proteomes" id="UP001623349"/>
    </source>
</evidence>
<dbReference type="InterPro" id="IPR032253">
    <property type="entry name" value="Esp1/Esp22"/>
</dbReference>
<dbReference type="InterPro" id="IPR043126">
    <property type="entry name" value="Esp1_core"/>
</dbReference>